<name>A0A660L7Y2_9ACTN</name>
<sequence>MPPVPPSEPSAPEATQPPAAPAPAAPKAPAKPSARKPVARTAGADTGARLTVPPVGARQQDRFQCRLTSVVSENVTQTEQLLAHRTKLSLNAIREIAVWSALGDPDNVDRFIAEVLPKWLNGRNEATVRAATGT</sequence>
<accession>A0A660L7Y2</accession>
<gene>
    <name evidence="2" type="ORF">C8N24_0280</name>
</gene>
<evidence type="ECO:0000256" key="1">
    <source>
        <dbReference type="SAM" id="MobiDB-lite"/>
    </source>
</evidence>
<protein>
    <submittedName>
        <fullName evidence="2">Uncharacterized protein</fullName>
    </submittedName>
</protein>
<evidence type="ECO:0000313" key="3">
    <source>
        <dbReference type="Proteomes" id="UP000278962"/>
    </source>
</evidence>
<proteinExistence type="predicted"/>
<organism evidence="2 3">
    <name type="scientific">Solirubrobacter pauli</name>
    <dbReference type="NCBI Taxonomy" id="166793"/>
    <lineage>
        <taxon>Bacteria</taxon>
        <taxon>Bacillati</taxon>
        <taxon>Actinomycetota</taxon>
        <taxon>Thermoleophilia</taxon>
        <taxon>Solirubrobacterales</taxon>
        <taxon>Solirubrobacteraceae</taxon>
        <taxon>Solirubrobacter</taxon>
    </lineage>
</organism>
<reference evidence="2 3" key="1">
    <citation type="submission" date="2018-10" db="EMBL/GenBank/DDBJ databases">
        <title>Genomic Encyclopedia of Archaeal and Bacterial Type Strains, Phase II (KMG-II): from individual species to whole genera.</title>
        <authorList>
            <person name="Goeker M."/>
        </authorList>
    </citation>
    <scope>NUCLEOTIDE SEQUENCE [LARGE SCALE GENOMIC DNA]</scope>
    <source>
        <strain evidence="2 3">DSM 14954</strain>
    </source>
</reference>
<evidence type="ECO:0000313" key="2">
    <source>
        <dbReference type="EMBL" id="RKQ90476.1"/>
    </source>
</evidence>
<dbReference type="Proteomes" id="UP000278962">
    <property type="component" value="Unassembled WGS sequence"/>
</dbReference>
<keyword evidence="3" id="KW-1185">Reference proteome</keyword>
<dbReference type="EMBL" id="RBIL01000001">
    <property type="protein sequence ID" value="RKQ90476.1"/>
    <property type="molecule type" value="Genomic_DNA"/>
</dbReference>
<comment type="caution">
    <text evidence="2">The sequence shown here is derived from an EMBL/GenBank/DDBJ whole genome shotgun (WGS) entry which is preliminary data.</text>
</comment>
<feature type="region of interest" description="Disordered" evidence="1">
    <location>
        <begin position="1"/>
        <end position="51"/>
    </location>
</feature>
<dbReference type="AlphaFoldDB" id="A0A660L7Y2"/>